<dbReference type="EMBL" id="CP117167">
    <property type="protein sequence ID" value="WCT12519.1"/>
    <property type="molecule type" value="Genomic_DNA"/>
</dbReference>
<evidence type="ECO:0008006" key="4">
    <source>
        <dbReference type="Google" id="ProtNLM"/>
    </source>
</evidence>
<evidence type="ECO:0000313" key="2">
    <source>
        <dbReference type="EMBL" id="WCT12519.1"/>
    </source>
</evidence>
<evidence type="ECO:0000313" key="3">
    <source>
        <dbReference type="Proteomes" id="UP001216139"/>
    </source>
</evidence>
<protein>
    <recommendedName>
        <fullName evidence="4">DUF3828 domain-containing protein</fullName>
    </recommendedName>
</protein>
<proteinExistence type="predicted"/>
<accession>A0ABY7T8G1</accession>
<gene>
    <name evidence="2" type="ORF">PQO05_01065</name>
</gene>
<name>A0ABY7T8G1_9SPHI</name>
<feature type="chain" id="PRO_5045426424" description="DUF3828 domain-containing protein" evidence="1">
    <location>
        <begin position="22"/>
        <end position="323"/>
    </location>
</feature>
<evidence type="ECO:0000256" key="1">
    <source>
        <dbReference type="SAM" id="SignalP"/>
    </source>
</evidence>
<dbReference type="PROSITE" id="PS51257">
    <property type="entry name" value="PROKAR_LIPOPROTEIN"/>
    <property type="match status" value="1"/>
</dbReference>
<organism evidence="2 3">
    <name type="scientific">Mucilaginibacter jinjuensis</name>
    <dbReference type="NCBI Taxonomy" id="1176721"/>
    <lineage>
        <taxon>Bacteria</taxon>
        <taxon>Pseudomonadati</taxon>
        <taxon>Bacteroidota</taxon>
        <taxon>Sphingobacteriia</taxon>
        <taxon>Sphingobacteriales</taxon>
        <taxon>Sphingobacteriaceae</taxon>
        <taxon>Mucilaginibacter</taxon>
    </lineage>
</organism>
<keyword evidence="3" id="KW-1185">Reference proteome</keyword>
<reference evidence="2 3" key="1">
    <citation type="submission" date="2023-02" db="EMBL/GenBank/DDBJ databases">
        <title>Genome sequence of Mucilaginibacter jinjuensis strain KACC 16571.</title>
        <authorList>
            <person name="Kim S."/>
            <person name="Heo J."/>
            <person name="Kwon S.-W."/>
        </authorList>
    </citation>
    <scope>NUCLEOTIDE SEQUENCE [LARGE SCALE GENOMIC DNA]</scope>
    <source>
        <strain evidence="2 3">KACC 16571</strain>
    </source>
</reference>
<sequence>MKLLKPLSLLLLVFVLQSCNLAPSKPGIWKNDKIEAGKREKFHELNDQLLKNIKAVDNSSIESMLSRTLLESNYKRPVELIGNHMKEGTYSLFNEYYMVNDVKDNTFKSPNTDSLDINYSAVAKEMYIAFLLPKEPENKYMITIVYGKFDYGWKVDKLEIAKYSENGKNTAELYQEARAQYAKGYLINSANDMAMAHNCGDPSEELNPLFDRNMHIFYQNLVIELNKRYTYPLVITGVSTRPQIFRVDNQDAKGGTYPAVCYLSLIDMKDTAALKKENNEVKKVIGRIMPGIDKDKKYMLYNIYNEKPNLTSNAYSYDITVKL</sequence>
<dbReference type="Proteomes" id="UP001216139">
    <property type="component" value="Chromosome"/>
</dbReference>
<dbReference type="RefSeq" id="WP_273630785.1">
    <property type="nucleotide sequence ID" value="NZ_CP117167.1"/>
</dbReference>
<keyword evidence="1" id="KW-0732">Signal</keyword>
<feature type="signal peptide" evidence="1">
    <location>
        <begin position="1"/>
        <end position="21"/>
    </location>
</feature>